<feature type="chain" id="PRO_5026872164" evidence="2">
    <location>
        <begin position="23"/>
        <end position="262"/>
    </location>
</feature>
<feature type="domain" description="Solute-binding protein family 3/N-terminal" evidence="3">
    <location>
        <begin position="35"/>
        <end position="255"/>
    </location>
</feature>
<evidence type="ECO:0000313" key="5">
    <source>
        <dbReference type="Proteomes" id="UP000438699"/>
    </source>
</evidence>
<dbReference type="CDD" id="cd00996">
    <property type="entry name" value="PBP2_AatB_like"/>
    <property type="match status" value="1"/>
</dbReference>
<dbReference type="SMART" id="SM00062">
    <property type="entry name" value="PBPb"/>
    <property type="match status" value="1"/>
</dbReference>
<sequence length="262" mass="28779">MKRIISLAMVLCLCLCAASAMAADGSLERVKKAGKLVIGLDDAFPPMGYRDDNNKIVGFDVDAAEEVGKRMGVEIVWQPTAWDGVILSLNAKKFDCIWNGMTITEERAKKVAFSKPYIMDGQIATVRMDQKETSFDQLGGKKVGVQKGSPALEAAKELPNAAGEIREYDTNPKAFLDLEAGRLDSVVVDNVTGRFYMAKRPGKFRALPGYITKEAFGIAFRMDDAALRAAVQKHIDDMIADGTMGKISRKWFGEDVTDPSKW</sequence>
<proteinExistence type="predicted"/>
<evidence type="ECO:0000259" key="3">
    <source>
        <dbReference type="SMART" id="SM00062"/>
    </source>
</evidence>
<dbReference type="PANTHER" id="PTHR35936:SF35">
    <property type="entry name" value="L-CYSTINE-BINDING PROTEIN TCYJ"/>
    <property type="match status" value="1"/>
</dbReference>
<evidence type="ECO:0000256" key="1">
    <source>
        <dbReference type="ARBA" id="ARBA00022729"/>
    </source>
</evidence>
<evidence type="ECO:0000313" key="4">
    <source>
        <dbReference type="EMBL" id="KAB1439065.1"/>
    </source>
</evidence>
<dbReference type="InterPro" id="IPR001638">
    <property type="entry name" value="Solute-binding_3/MltF_N"/>
</dbReference>
<keyword evidence="1 2" id="KW-0732">Signal</keyword>
<gene>
    <name evidence="4" type="ORF">F8A88_14250</name>
</gene>
<dbReference type="OrthoDB" id="6192933at2"/>
<accession>A0A6N6MZ95</accession>
<organism evidence="4 5">
    <name type="scientific">Pseudodesulfovibrio senegalensis</name>
    <dbReference type="NCBI Taxonomy" id="1721087"/>
    <lineage>
        <taxon>Bacteria</taxon>
        <taxon>Pseudomonadati</taxon>
        <taxon>Thermodesulfobacteriota</taxon>
        <taxon>Desulfovibrionia</taxon>
        <taxon>Desulfovibrionales</taxon>
        <taxon>Desulfovibrionaceae</taxon>
    </lineage>
</organism>
<dbReference type="SUPFAM" id="SSF53850">
    <property type="entry name" value="Periplasmic binding protein-like II"/>
    <property type="match status" value="1"/>
</dbReference>
<dbReference type="Pfam" id="PF00497">
    <property type="entry name" value="SBP_bac_3"/>
    <property type="match status" value="1"/>
</dbReference>
<feature type="signal peptide" evidence="2">
    <location>
        <begin position="1"/>
        <end position="22"/>
    </location>
</feature>
<evidence type="ECO:0000256" key="2">
    <source>
        <dbReference type="SAM" id="SignalP"/>
    </source>
</evidence>
<name>A0A6N6MZ95_9BACT</name>
<dbReference type="RefSeq" id="WP_151151851.1">
    <property type="nucleotide sequence ID" value="NZ_WAIE01000008.1"/>
</dbReference>
<dbReference type="EMBL" id="WAIE01000008">
    <property type="protein sequence ID" value="KAB1439065.1"/>
    <property type="molecule type" value="Genomic_DNA"/>
</dbReference>
<comment type="caution">
    <text evidence="4">The sequence shown here is derived from an EMBL/GenBank/DDBJ whole genome shotgun (WGS) entry which is preliminary data.</text>
</comment>
<dbReference type="AlphaFoldDB" id="A0A6N6MZ95"/>
<keyword evidence="5" id="KW-1185">Reference proteome</keyword>
<dbReference type="PANTHER" id="PTHR35936">
    <property type="entry name" value="MEMBRANE-BOUND LYTIC MUREIN TRANSGLYCOSYLASE F"/>
    <property type="match status" value="1"/>
</dbReference>
<dbReference type="Gene3D" id="3.40.190.10">
    <property type="entry name" value="Periplasmic binding protein-like II"/>
    <property type="match status" value="2"/>
</dbReference>
<dbReference type="Proteomes" id="UP000438699">
    <property type="component" value="Unassembled WGS sequence"/>
</dbReference>
<reference evidence="4 5" key="1">
    <citation type="journal article" date="2017" name="Int. J. Syst. Evol. Microbiol.">
        <title>Desulfovibrio senegalensis sp. nov., a mesophilic sulfate reducer isolated from marine sediment.</title>
        <authorList>
            <person name="Thioye A."/>
            <person name="Gam Z.B.A."/>
            <person name="Mbengue M."/>
            <person name="Cayol J.L."/>
            <person name="Joseph-Bartoli M."/>
            <person name="Toure-Kane C."/>
            <person name="Labat M."/>
        </authorList>
    </citation>
    <scope>NUCLEOTIDE SEQUENCE [LARGE SCALE GENOMIC DNA]</scope>
    <source>
        <strain evidence="4 5">DSM 101509</strain>
    </source>
</reference>
<protein>
    <submittedName>
        <fullName evidence="4">Amino acid ABC transporter substrate-binding protein</fullName>
    </submittedName>
</protein>